<name>A0A3N4PNQ6_9BACT</name>
<dbReference type="EMBL" id="RPDH01000002">
    <property type="protein sequence ID" value="RPE09238.1"/>
    <property type="molecule type" value="Genomic_DNA"/>
</dbReference>
<organism evidence="3 4">
    <name type="scientific">Chitinophaga lutea</name>
    <dbReference type="NCBI Taxonomy" id="2488634"/>
    <lineage>
        <taxon>Bacteria</taxon>
        <taxon>Pseudomonadati</taxon>
        <taxon>Bacteroidota</taxon>
        <taxon>Chitinophagia</taxon>
        <taxon>Chitinophagales</taxon>
        <taxon>Chitinophagaceae</taxon>
        <taxon>Chitinophaga</taxon>
    </lineage>
</organism>
<dbReference type="AlphaFoldDB" id="A0A3N4PNQ6"/>
<proteinExistence type="predicted"/>
<evidence type="ECO:0000313" key="3">
    <source>
        <dbReference type="EMBL" id="RPE09238.1"/>
    </source>
</evidence>
<evidence type="ECO:0000256" key="2">
    <source>
        <dbReference type="SAM" id="SignalP"/>
    </source>
</evidence>
<feature type="signal peptide" evidence="2">
    <location>
        <begin position="1"/>
        <end position="21"/>
    </location>
</feature>
<keyword evidence="2" id="KW-0732">Signal</keyword>
<keyword evidence="1" id="KW-0175">Coiled coil</keyword>
<protein>
    <recommendedName>
        <fullName evidence="5">BZIP transcription factor</fullName>
    </recommendedName>
</protein>
<evidence type="ECO:0000313" key="4">
    <source>
        <dbReference type="Proteomes" id="UP000278351"/>
    </source>
</evidence>
<sequence>MQMKTTPILAALMFAAAATSAQNTFPTSGPVGIGATSPDHSLTVRGTHHNSSIHVNYDHWGDALYSASLLLWASEPGISYTGAGIGNNIYNGPTGITRKSTARGGSYIRLLDGQVKIHTVDVNGTHSNPLHMSTDGKVGIGTEYPFEKLSVIGNIMTCSPYPGSGLTPQAAWVGSYATNANSSQVGFAGMKVEYGRLGDLDFSSTLKFLTCRDNEPVERMTIDAQGNVGIGKAAPANYKLAVEGTIGARRVKITQETWADHVFDKSHQRPSLAALDQYITAHRHLPGIPTAAEVKENGVDVGDMQAKLLEKVEELTLYLIEERKRNDALEKRIRQLEKRK</sequence>
<keyword evidence="4" id="KW-1185">Reference proteome</keyword>
<accession>A0A3N4PNQ6</accession>
<feature type="chain" id="PRO_5018074741" description="BZIP transcription factor" evidence="2">
    <location>
        <begin position="22"/>
        <end position="340"/>
    </location>
</feature>
<reference evidence="3 4" key="1">
    <citation type="submission" date="2018-11" db="EMBL/GenBank/DDBJ databases">
        <title>Chitinophaga lutea sp.nov., isolate from arsenic contaminated soil.</title>
        <authorList>
            <person name="Zong Y."/>
        </authorList>
    </citation>
    <scope>NUCLEOTIDE SEQUENCE [LARGE SCALE GENOMIC DNA]</scope>
    <source>
        <strain evidence="3 4">ZY74</strain>
    </source>
</reference>
<gene>
    <name evidence="3" type="ORF">EGT74_19755</name>
</gene>
<dbReference type="Proteomes" id="UP000278351">
    <property type="component" value="Unassembled WGS sequence"/>
</dbReference>
<feature type="coiled-coil region" evidence="1">
    <location>
        <begin position="312"/>
        <end position="339"/>
    </location>
</feature>
<evidence type="ECO:0000256" key="1">
    <source>
        <dbReference type="SAM" id="Coils"/>
    </source>
</evidence>
<comment type="caution">
    <text evidence="3">The sequence shown here is derived from an EMBL/GenBank/DDBJ whole genome shotgun (WGS) entry which is preliminary data.</text>
</comment>
<evidence type="ECO:0008006" key="5">
    <source>
        <dbReference type="Google" id="ProtNLM"/>
    </source>
</evidence>